<reference evidence="2 3" key="1">
    <citation type="submission" date="2018-01" db="EMBL/GenBank/DDBJ databases">
        <title>Lactibacter flavus gen. nov., sp. nov., a novel bacterium of the family Propionibacteriaceae isolated from raw milk and dairy products.</title>
        <authorList>
            <person name="Wenning M."/>
            <person name="Breitenwieser F."/>
            <person name="Huptas C."/>
            <person name="von Neubeck M."/>
            <person name="Busse H.-J."/>
            <person name="Scherer S."/>
        </authorList>
    </citation>
    <scope>NUCLEOTIDE SEQUENCE [LARGE SCALE GENOMIC DNA]</scope>
    <source>
        <strain evidence="2 3">VG341</strain>
    </source>
</reference>
<dbReference type="Proteomes" id="UP000290624">
    <property type="component" value="Unassembled WGS sequence"/>
</dbReference>
<dbReference type="EMBL" id="PPCV01000004">
    <property type="protein sequence ID" value="RXW32396.1"/>
    <property type="molecule type" value="Genomic_DNA"/>
</dbReference>
<dbReference type="CDD" id="cd06262">
    <property type="entry name" value="metallo-hydrolase-like_MBL-fold"/>
    <property type="match status" value="1"/>
</dbReference>
<evidence type="ECO:0000259" key="1">
    <source>
        <dbReference type="SMART" id="SM00849"/>
    </source>
</evidence>
<sequence>MDIVSVLVGPMANNSYLLTDAGEGLLIDAAAEPDTLTALVDGTPVRTLVTTHRHHDHIEALAAMAATTGARLVAGAPDADAIEAATGVTIDERVWDGDTLRVGEASMEVIGLVGHTPGSIALAYIPDDDGPVQLFTGDSLFPGGPGKTTSPADFTSLMDDLEAKVFARFDDDTVVWPGHGAPTTLGAERGHLDEWRARGW</sequence>
<dbReference type="PANTHER" id="PTHR46233">
    <property type="entry name" value="HYDROXYACYLGLUTATHIONE HYDROLASE GLOC"/>
    <property type="match status" value="1"/>
</dbReference>
<organism evidence="2 3">
    <name type="scientific">Propioniciclava flava</name>
    <dbReference type="NCBI Taxonomy" id="2072026"/>
    <lineage>
        <taxon>Bacteria</taxon>
        <taxon>Bacillati</taxon>
        <taxon>Actinomycetota</taxon>
        <taxon>Actinomycetes</taxon>
        <taxon>Propionibacteriales</taxon>
        <taxon>Propionibacteriaceae</taxon>
        <taxon>Propioniciclava</taxon>
    </lineage>
</organism>
<dbReference type="PANTHER" id="PTHR46233:SF1">
    <property type="entry name" value="CONSERVED PROTEIN"/>
    <property type="match status" value="1"/>
</dbReference>
<dbReference type="Pfam" id="PF00753">
    <property type="entry name" value="Lactamase_B"/>
    <property type="match status" value="1"/>
</dbReference>
<dbReference type="GO" id="GO:0016787">
    <property type="term" value="F:hydrolase activity"/>
    <property type="evidence" value="ECO:0007669"/>
    <property type="project" value="UniProtKB-KW"/>
</dbReference>
<dbReference type="InterPro" id="IPR051453">
    <property type="entry name" value="MBL_Glyoxalase_II"/>
</dbReference>
<dbReference type="Gene3D" id="3.60.15.10">
    <property type="entry name" value="Ribonuclease Z/Hydroxyacylglutathione hydrolase-like"/>
    <property type="match status" value="1"/>
</dbReference>
<dbReference type="AlphaFoldDB" id="A0A4Q2EI72"/>
<comment type="caution">
    <text evidence="2">The sequence shown here is derived from an EMBL/GenBank/DDBJ whole genome shotgun (WGS) entry which is preliminary data.</text>
</comment>
<dbReference type="InterPro" id="IPR001279">
    <property type="entry name" value="Metallo-B-lactamas"/>
</dbReference>
<evidence type="ECO:0000313" key="2">
    <source>
        <dbReference type="EMBL" id="RXW32396.1"/>
    </source>
</evidence>
<dbReference type="InterPro" id="IPR036866">
    <property type="entry name" value="RibonucZ/Hydroxyglut_hydro"/>
</dbReference>
<feature type="domain" description="Metallo-beta-lactamase" evidence="1">
    <location>
        <begin position="12"/>
        <end position="179"/>
    </location>
</feature>
<dbReference type="OrthoDB" id="2971563at2"/>
<gene>
    <name evidence="2" type="ORF">C1706_07590</name>
</gene>
<protein>
    <submittedName>
        <fullName evidence="2">Zn-dependent hydrolase</fullName>
    </submittedName>
</protein>
<keyword evidence="3" id="KW-1185">Reference proteome</keyword>
<proteinExistence type="predicted"/>
<name>A0A4Q2EI72_9ACTN</name>
<accession>A0A4Q2EI72</accession>
<keyword evidence="2" id="KW-0378">Hydrolase</keyword>
<dbReference type="RefSeq" id="WP_129458619.1">
    <property type="nucleotide sequence ID" value="NZ_PPCV01000004.1"/>
</dbReference>
<evidence type="ECO:0000313" key="3">
    <source>
        <dbReference type="Proteomes" id="UP000290624"/>
    </source>
</evidence>
<dbReference type="SMART" id="SM00849">
    <property type="entry name" value="Lactamase_B"/>
    <property type="match status" value="1"/>
</dbReference>
<dbReference type="SUPFAM" id="SSF56281">
    <property type="entry name" value="Metallo-hydrolase/oxidoreductase"/>
    <property type="match status" value="1"/>
</dbReference>